<evidence type="ECO:0000313" key="5">
    <source>
        <dbReference type="EMBL" id="KAF1917329.1"/>
    </source>
</evidence>
<evidence type="ECO:0000256" key="2">
    <source>
        <dbReference type="ARBA" id="ARBA00022857"/>
    </source>
</evidence>
<proteinExistence type="inferred from homology"/>
<dbReference type="GO" id="GO:0016491">
    <property type="term" value="F:oxidoreductase activity"/>
    <property type="evidence" value="ECO:0007669"/>
    <property type="project" value="UniProtKB-KW"/>
</dbReference>
<comment type="similarity">
    <text evidence="1">Belongs to the NmrA-type oxidoreductase family. Isoflavone reductase subfamily.</text>
</comment>
<dbReference type="Gene3D" id="3.90.25.10">
    <property type="entry name" value="UDP-galactose 4-epimerase, domain 1"/>
    <property type="match status" value="1"/>
</dbReference>
<name>A0A6A5QPK0_AMPQU</name>
<dbReference type="InterPro" id="IPR036291">
    <property type="entry name" value="NAD(P)-bd_dom_sf"/>
</dbReference>
<evidence type="ECO:0000256" key="3">
    <source>
        <dbReference type="ARBA" id="ARBA00023002"/>
    </source>
</evidence>
<dbReference type="InterPro" id="IPR008030">
    <property type="entry name" value="NmrA-like"/>
</dbReference>
<dbReference type="AlphaFoldDB" id="A0A6A5QPK0"/>
<gene>
    <name evidence="5" type="ORF">BDU57DRAFT_513529</name>
</gene>
<dbReference type="PANTHER" id="PTHR47706">
    <property type="entry name" value="NMRA-LIKE FAMILY PROTEIN"/>
    <property type="match status" value="1"/>
</dbReference>
<keyword evidence="2" id="KW-0521">NADP</keyword>
<protein>
    <recommendedName>
        <fullName evidence="4">NmrA-like domain-containing protein</fullName>
    </recommendedName>
</protein>
<keyword evidence="3" id="KW-0560">Oxidoreductase</keyword>
<feature type="domain" description="NmrA-like" evidence="4">
    <location>
        <begin position="3"/>
        <end position="243"/>
    </location>
</feature>
<evidence type="ECO:0000259" key="4">
    <source>
        <dbReference type="Pfam" id="PF05368"/>
    </source>
</evidence>
<evidence type="ECO:0000256" key="1">
    <source>
        <dbReference type="ARBA" id="ARBA00005725"/>
    </source>
</evidence>
<sequence length="311" mass="34419">MITVAVAGGTGGIGKTIVEEIARSGRYEVVVLSRKPSTIPGLGVPVVAADYNDIASFTRLLQERNVEIVISSLGLFSEESAQAQLNLIHAAIASTTVKKFIPSEFGIRYTKDILSFYPAGQWWIDAADLLRESHLQFTRIILGWTLDHYGIPGVPSNMNPFSYAIDFHNHRAAIPGDGKAPVAFLHSSDLAKYILAMLEQDSWPEYSAFAGDRMSWGDLLKLAEEVTGTKWDVTYDPIEKLEKGEGTVLEQPKGAMELPEEALRHLWCEFGIMADKGLMDITTEGLRNREFPHVSPLTVREVVETAWGQKE</sequence>
<evidence type="ECO:0000313" key="6">
    <source>
        <dbReference type="Proteomes" id="UP000800096"/>
    </source>
</evidence>
<dbReference type="EMBL" id="ML979134">
    <property type="protein sequence ID" value="KAF1917329.1"/>
    <property type="molecule type" value="Genomic_DNA"/>
</dbReference>
<dbReference type="PANTHER" id="PTHR47706:SF4">
    <property type="entry name" value="NMRA-LIKE DOMAIN-CONTAINING PROTEIN"/>
    <property type="match status" value="1"/>
</dbReference>
<dbReference type="Gene3D" id="3.40.50.720">
    <property type="entry name" value="NAD(P)-binding Rossmann-like Domain"/>
    <property type="match status" value="1"/>
</dbReference>
<dbReference type="InterPro" id="IPR051609">
    <property type="entry name" value="NmrA/Isoflavone_reductase-like"/>
</dbReference>
<dbReference type="Pfam" id="PF05368">
    <property type="entry name" value="NmrA"/>
    <property type="match status" value="1"/>
</dbReference>
<dbReference type="Proteomes" id="UP000800096">
    <property type="component" value="Unassembled WGS sequence"/>
</dbReference>
<organism evidence="5 6">
    <name type="scientific">Ampelomyces quisqualis</name>
    <name type="common">Powdery mildew agent</name>
    <dbReference type="NCBI Taxonomy" id="50730"/>
    <lineage>
        <taxon>Eukaryota</taxon>
        <taxon>Fungi</taxon>
        <taxon>Dikarya</taxon>
        <taxon>Ascomycota</taxon>
        <taxon>Pezizomycotina</taxon>
        <taxon>Dothideomycetes</taxon>
        <taxon>Pleosporomycetidae</taxon>
        <taxon>Pleosporales</taxon>
        <taxon>Pleosporineae</taxon>
        <taxon>Phaeosphaeriaceae</taxon>
        <taxon>Ampelomyces</taxon>
    </lineage>
</organism>
<reference evidence="5" key="1">
    <citation type="journal article" date="2020" name="Stud. Mycol.">
        <title>101 Dothideomycetes genomes: a test case for predicting lifestyles and emergence of pathogens.</title>
        <authorList>
            <person name="Haridas S."/>
            <person name="Albert R."/>
            <person name="Binder M."/>
            <person name="Bloem J."/>
            <person name="Labutti K."/>
            <person name="Salamov A."/>
            <person name="Andreopoulos B."/>
            <person name="Baker S."/>
            <person name="Barry K."/>
            <person name="Bills G."/>
            <person name="Bluhm B."/>
            <person name="Cannon C."/>
            <person name="Castanera R."/>
            <person name="Culley D."/>
            <person name="Daum C."/>
            <person name="Ezra D."/>
            <person name="Gonzalez J."/>
            <person name="Henrissat B."/>
            <person name="Kuo A."/>
            <person name="Liang C."/>
            <person name="Lipzen A."/>
            <person name="Lutzoni F."/>
            <person name="Magnuson J."/>
            <person name="Mondo S."/>
            <person name="Nolan M."/>
            <person name="Ohm R."/>
            <person name="Pangilinan J."/>
            <person name="Park H.-J."/>
            <person name="Ramirez L."/>
            <person name="Alfaro M."/>
            <person name="Sun H."/>
            <person name="Tritt A."/>
            <person name="Yoshinaga Y."/>
            <person name="Zwiers L.-H."/>
            <person name="Turgeon B."/>
            <person name="Goodwin S."/>
            <person name="Spatafora J."/>
            <person name="Crous P."/>
            <person name="Grigoriev I."/>
        </authorList>
    </citation>
    <scope>NUCLEOTIDE SEQUENCE</scope>
    <source>
        <strain evidence="5">HMLAC05119</strain>
    </source>
</reference>
<dbReference type="OrthoDB" id="419598at2759"/>
<keyword evidence="6" id="KW-1185">Reference proteome</keyword>
<accession>A0A6A5QPK0</accession>
<dbReference type="SUPFAM" id="SSF51735">
    <property type="entry name" value="NAD(P)-binding Rossmann-fold domains"/>
    <property type="match status" value="1"/>
</dbReference>